<accession>A0A0P6WTS9</accession>
<evidence type="ECO:0000313" key="3">
    <source>
        <dbReference type="EMBL" id="KPL72608.1"/>
    </source>
</evidence>
<feature type="signal peptide" evidence="2">
    <location>
        <begin position="1"/>
        <end position="18"/>
    </location>
</feature>
<dbReference type="RefSeq" id="WP_062421339.1">
    <property type="nucleotide sequence ID" value="NZ_BBYA01000008.1"/>
</dbReference>
<feature type="region of interest" description="Disordered" evidence="1">
    <location>
        <begin position="26"/>
        <end position="58"/>
    </location>
</feature>
<evidence type="ECO:0000256" key="1">
    <source>
        <dbReference type="SAM" id="MobiDB-lite"/>
    </source>
</evidence>
<feature type="compositionally biased region" description="Low complexity" evidence="1">
    <location>
        <begin position="175"/>
        <end position="192"/>
    </location>
</feature>
<evidence type="ECO:0000256" key="2">
    <source>
        <dbReference type="SAM" id="SignalP"/>
    </source>
</evidence>
<evidence type="ECO:0000313" key="4">
    <source>
        <dbReference type="Proteomes" id="UP000050430"/>
    </source>
</evidence>
<feature type="compositionally biased region" description="Low complexity" evidence="1">
    <location>
        <begin position="147"/>
        <end position="161"/>
    </location>
</feature>
<comment type="caution">
    <text evidence="3">The sequence shown here is derived from an EMBL/GenBank/DDBJ whole genome shotgun (WGS) entry which is preliminary data.</text>
</comment>
<feature type="compositionally biased region" description="Low complexity" evidence="1">
    <location>
        <begin position="27"/>
        <end position="40"/>
    </location>
</feature>
<dbReference type="STRING" id="229920.ADM99_05735"/>
<feature type="region of interest" description="Disordered" evidence="1">
    <location>
        <begin position="145"/>
        <end position="192"/>
    </location>
</feature>
<organism evidence="3 4">
    <name type="scientific">Leptolinea tardivitalis</name>
    <dbReference type="NCBI Taxonomy" id="229920"/>
    <lineage>
        <taxon>Bacteria</taxon>
        <taxon>Bacillati</taxon>
        <taxon>Chloroflexota</taxon>
        <taxon>Anaerolineae</taxon>
        <taxon>Anaerolineales</taxon>
        <taxon>Anaerolineaceae</taxon>
        <taxon>Leptolinea</taxon>
    </lineage>
</organism>
<protein>
    <recommendedName>
        <fullName evidence="5">Lipoprotein</fullName>
    </recommendedName>
</protein>
<evidence type="ECO:0008006" key="5">
    <source>
        <dbReference type="Google" id="ProtNLM"/>
    </source>
</evidence>
<dbReference type="AlphaFoldDB" id="A0A0P6WTS9"/>
<feature type="chain" id="PRO_5006132640" description="Lipoprotein" evidence="2">
    <location>
        <begin position="19"/>
        <end position="226"/>
    </location>
</feature>
<keyword evidence="2" id="KW-0732">Signal</keyword>
<name>A0A0P6WTS9_9CHLR</name>
<dbReference type="OrthoDB" id="164520at2"/>
<dbReference type="Proteomes" id="UP000050430">
    <property type="component" value="Unassembled WGS sequence"/>
</dbReference>
<proteinExistence type="predicted"/>
<reference evidence="3 4" key="1">
    <citation type="submission" date="2015-07" db="EMBL/GenBank/DDBJ databases">
        <title>Genome sequence of Leptolinea tardivitalis DSM 16556.</title>
        <authorList>
            <person name="Hemp J."/>
            <person name="Ward L.M."/>
            <person name="Pace L.A."/>
            <person name="Fischer W.W."/>
        </authorList>
    </citation>
    <scope>NUCLEOTIDE SEQUENCE [LARGE SCALE GENOMIC DNA]</scope>
    <source>
        <strain evidence="3 4">YMTK-2</strain>
    </source>
</reference>
<keyword evidence="4" id="KW-1185">Reference proteome</keyword>
<dbReference type="EMBL" id="LGCK01000007">
    <property type="protein sequence ID" value="KPL72608.1"/>
    <property type="molecule type" value="Genomic_DNA"/>
</dbReference>
<gene>
    <name evidence="3" type="ORF">ADM99_05735</name>
</gene>
<feature type="compositionally biased region" description="Gly residues" evidence="1">
    <location>
        <begin position="162"/>
        <end position="174"/>
    </location>
</feature>
<sequence>MKKSFVIAIILILIGVLAACSTRQSWSRNSTNGTQSNSQNPSFNAGAGQPDGNGQNTQLNLESKVGIGILKLEGTDQAVDEAKAKELLPLFKALKTLSSNNNTAVDEIRALNTQIKNTMTADQLAAIEKMELSYSDLKNLMDSYGLTSSSSSSSSSSNNGGDMMGGPGGPGGMPGMMMAAGGSSSSTKSTPNAAAAMTTARKSAGGYNLIFAEPIIKLLESKTSSK</sequence>
<dbReference type="PROSITE" id="PS51257">
    <property type="entry name" value="PROKAR_LIPOPROTEIN"/>
    <property type="match status" value="1"/>
</dbReference>